<proteinExistence type="predicted"/>
<feature type="compositionally biased region" description="Basic residues" evidence="1">
    <location>
        <begin position="63"/>
        <end position="72"/>
    </location>
</feature>
<feature type="compositionally biased region" description="Low complexity" evidence="1">
    <location>
        <begin position="121"/>
        <end position="162"/>
    </location>
</feature>
<feature type="compositionally biased region" description="Low complexity" evidence="1">
    <location>
        <begin position="354"/>
        <end position="365"/>
    </location>
</feature>
<accession>A0A060TCZ0</accession>
<feature type="compositionally biased region" description="Polar residues" evidence="1">
    <location>
        <begin position="274"/>
        <end position="292"/>
    </location>
</feature>
<feature type="compositionally biased region" description="Low complexity" evidence="1">
    <location>
        <begin position="302"/>
        <end position="318"/>
    </location>
</feature>
<feature type="compositionally biased region" description="Basic and acidic residues" evidence="1">
    <location>
        <begin position="216"/>
        <end position="228"/>
    </location>
</feature>
<feature type="compositionally biased region" description="Low complexity" evidence="1">
    <location>
        <begin position="51"/>
        <end position="62"/>
    </location>
</feature>
<protein>
    <submittedName>
        <fullName evidence="2">ARAD1B19690p</fullName>
    </submittedName>
</protein>
<feature type="compositionally biased region" description="Basic and acidic residues" evidence="1">
    <location>
        <begin position="378"/>
        <end position="391"/>
    </location>
</feature>
<dbReference type="AlphaFoldDB" id="A0A060TCZ0"/>
<feature type="region of interest" description="Disordered" evidence="1">
    <location>
        <begin position="114"/>
        <end position="404"/>
    </location>
</feature>
<evidence type="ECO:0000313" key="2">
    <source>
        <dbReference type="EMBL" id="CDP36732.1"/>
    </source>
</evidence>
<dbReference type="EMBL" id="HG937692">
    <property type="protein sequence ID" value="CDP36732.1"/>
    <property type="molecule type" value="Genomic_DNA"/>
</dbReference>
<feature type="compositionally biased region" description="Low complexity" evidence="1">
    <location>
        <begin position="238"/>
        <end position="273"/>
    </location>
</feature>
<evidence type="ECO:0000256" key="1">
    <source>
        <dbReference type="SAM" id="MobiDB-lite"/>
    </source>
</evidence>
<sequence>MEKGILQESNAFRLAGFETINDKVLREMNERAKGIAQKFDTPGSPTRTQTSSLAAQAASNSRSPRKGHKRYSSIHRRQFAKMDSIANHYAVKRANGTITDSKNTFNYGSTSAHSITGGAQSSSFTGSARTTSSTTGWSSMTSRSAQSNSNSNSSTSSSINASPDGKRTSAMQKFVDSPTKRRRMGNSESTSSAIPIDFGPSLTPIQDMAEQPEPSKTAKEPLKTDRHFATPVRRLPKTIRPPTRSSSSSTSSSTKNTNSTSQSINSTRSSSQSDATTGTGSRLPKSKSTLGLSPTKPRPGATGTTSSTHNTTHGTLSTIPPRRVEQMLNRLPVTSHEPTCTSKLLSKLPPPPSESKTLKSSPSLSQLRGNSRIPVHNPDTRSRLARSKDMAKSSPNLRGLAKRR</sequence>
<gene>
    <name evidence="2" type="ORF">GNLVRS02_ARAD1B19690g</name>
</gene>
<organism evidence="2">
    <name type="scientific">Blastobotrys adeninivorans</name>
    <name type="common">Yeast</name>
    <name type="synonym">Arxula adeninivorans</name>
    <dbReference type="NCBI Taxonomy" id="409370"/>
    <lineage>
        <taxon>Eukaryota</taxon>
        <taxon>Fungi</taxon>
        <taxon>Dikarya</taxon>
        <taxon>Ascomycota</taxon>
        <taxon>Saccharomycotina</taxon>
        <taxon>Dipodascomycetes</taxon>
        <taxon>Dipodascales</taxon>
        <taxon>Trichomonascaceae</taxon>
        <taxon>Blastobotrys</taxon>
    </lineage>
</organism>
<name>A0A060TCZ0_BLAAD</name>
<feature type="region of interest" description="Disordered" evidence="1">
    <location>
        <begin position="34"/>
        <end position="72"/>
    </location>
</feature>
<reference evidence="2" key="2">
    <citation type="submission" date="2014-06" db="EMBL/GenBank/DDBJ databases">
        <title>The complete genome of Blastobotrys (Arxula) adeninivorans LS3 - a yeast of biotechnological interest.</title>
        <authorList>
            <person name="Kunze G."/>
            <person name="Gaillardin C."/>
            <person name="Czernicka M."/>
            <person name="Durrens P."/>
            <person name="Martin T."/>
            <person name="Boer E."/>
            <person name="Gabaldon T."/>
            <person name="Cruz J."/>
            <person name="Talla E."/>
            <person name="Marck C."/>
            <person name="Goffeau A."/>
            <person name="Barbe V."/>
            <person name="Baret P."/>
            <person name="Baronian K."/>
            <person name="Beier S."/>
            <person name="Bleykasten C."/>
            <person name="Bode R."/>
            <person name="Casaregola S."/>
            <person name="Despons L."/>
            <person name="Fairhead C."/>
            <person name="Giersberg M."/>
            <person name="Gierski P."/>
            <person name="Hahnel U."/>
            <person name="Hartmann A."/>
            <person name="Jankowska D."/>
            <person name="Jubin C."/>
            <person name="Jung P."/>
            <person name="Lafontaine I."/>
            <person name="Leh-Louis V."/>
            <person name="Lemaire M."/>
            <person name="Marcet-Houben M."/>
            <person name="Mascher M."/>
            <person name="Morel G."/>
            <person name="Richard G.-F."/>
            <person name="Riechen J."/>
            <person name="Sacerdot C."/>
            <person name="Sarkar A."/>
            <person name="Savel G."/>
            <person name="Schacherer J."/>
            <person name="Sherman D."/>
            <person name="Straub M.-L."/>
            <person name="Stein N."/>
            <person name="Thierry A."/>
            <person name="Trautwein-Schult A."/>
            <person name="Westhof E."/>
            <person name="Worch S."/>
            <person name="Dujon B."/>
            <person name="Souciet J.-L."/>
            <person name="Wincker P."/>
            <person name="Scholz U."/>
            <person name="Neuveglise N."/>
        </authorList>
    </citation>
    <scope>NUCLEOTIDE SEQUENCE</scope>
    <source>
        <strain evidence="2">LS3</strain>
    </source>
</reference>
<reference evidence="2" key="1">
    <citation type="submission" date="2014-02" db="EMBL/GenBank/DDBJ databases">
        <authorList>
            <person name="Genoscope - CEA"/>
        </authorList>
    </citation>
    <scope>NUCLEOTIDE SEQUENCE</scope>
    <source>
        <strain evidence="2">LS3</strain>
    </source>
</reference>